<dbReference type="InterPro" id="IPR036412">
    <property type="entry name" value="HAD-like_sf"/>
</dbReference>
<protein>
    <submittedName>
        <fullName evidence="1">Uncharacterized protein</fullName>
    </submittedName>
</protein>
<dbReference type="PANTHER" id="PTHR28181">
    <property type="entry name" value="UPF0655 PROTEIN YCR015C"/>
    <property type="match status" value="1"/>
</dbReference>
<name>A0A8J2T8L5_ZYGB2</name>
<keyword evidence="2" id="KW-1185">Reference proteome</keyword>
<proteinExistence type="predicted"/>
<accession>A0A8J2T8L5</accession>
<dbReference type="InterPro" id="IPR050849">
    <property type="entry name" value="HAD-like_hydrolase_phosphatase"/>
</dbReference>
<dbReference type="PANTHER" id="PTHR28181:SF1">
    <property type="entry name" value="COLD TOLERANCE PROTEIN 1"/>
    <property type="match status" value="1"/>
</dbReference>
<gene>
    <name evidence="1" type="ORF">BN860_02036g</name>
</gene>
<dbReference type="OrthoDB" id="10255128at2759"/>
<dbReference type="SUPFAM" id="SSF56784">
    <property type="entry name" value="HAD-like"/>
    <property type="match status" value="1"/>
</dbReference>
<dbReference type="Proteomes" id="UP000019375">
    <property type="component" value="Unassembled WGS sequence"/>
</dbReference>
<dbReference type="InterPro" id="IPR023214">
    <property type="entry name" value="HAD_sf"/>
</dbReference>
<sequence>MLRRRLTTSFFPFVSQRIDIEVRKHPPTCHYISKSAAVPAMKHIVISDFDETITNKDTTCILGQLPYEFEPNLEPKWSHFVNVYWEHYKNFQKEAVNRILPLLSAREVVISDSNFQQLFRSEVEFQMRKRLLELSSTTEIAARNIFKGVKHSQVREFVDLHLQGSSSLLRPGFNEFISLIPRSQFHVVSVNWSSEFIGHVIGERNVDPDCISCNNLISQGDEYTGKFTNALLTGSDKIRVIGDILKKCDKQTEYCTWYIGDSDTDLLGVLYPNLHGVLLLNPHSDSKKFYKITVEMLGLPQQEMESFAHGPEGWHKCYEKEGQKFVYVVKSWHDLQNLFVTIQSS</sequence>
<evidence type="ECO:0000313" key="2">
    <source>
        <dbReference type="Proteomes" id="UP000019375"/>
    </source>
</evidence>
<dbReference type="Gene3D" id="3.40.50.1000">
    <property type="entry name" value="HAD superfamily/HAD-like"/>
    <property type="match status" value="1"/>
</dbReference>
<reference evidence="2" key="1">
    <citation type="journal article" date="2013" name="Genome Announc.">
        <title>Genome sequence of the food spoilage yeast Zygosaccharomyces bailii CLIB 213(T).</title>
        <authorList>
            <person name="Galeote V."/>
            <person name="Bigey F."/>
            <person name="Devillers H."/>
            <person name="Neuveglise C."/>
            <person name="Dequin S."/>
        </authorList>
    </citation>
    <scope>NUCLEOTIDE SEQUENCE [LARGE SCALE GENOMIC DNA]</scope>
    <source>
        <strain evidence="2">CLIB 213 / ATCC 58445 / CBS 680 / CCRC 21525 / NBRC 1098 / NCYC 1416 / NRRL Y-2227</strain>
    </source>
</reference>
<evidence type="ECO:0000313" key="1">
    <source>
        <dbReference type="EMBL" id="CDF90160.1"/>
    </source>
</evidence>
<dbReference type="EMBL" id="HG316459">
    <property type="protein sequence ID" value="CDF90160.1"/>
    <property type="molecule type" value="Genomic_DNA"/>
</dbReference>
<organism evidence="1 2">
    <name type="scientific">Zygosaccharomyces bailii (strain CLIB 213 / ATCC 58445 / CBS 680 / BCRC 21525 / NBRC 1098 / NCYC 1416 / NRRL Y-2227)</name>
    <dbReference type="NCBI Taxonomy" id="1333698"/>
    <lineage>
        <taxon>Eukaryota</taxon>
        <taxon>Fungi</taxon>
        <taxon>Dikarya</taxon>
        <taxon>Ascomycota</taxon>
        <taxon>Saccharomycotina</taxon>
        <taxon>Saccharomycetes</taxon>
        <taxon>Saccharomycetales</taxon>
        <taxon>Saccharomycetaceae</taxon>
        <taxon>Zygosaccharomyces</taxon>
    </lineage>
</organism>
<dbReference type="AlphaFoldDB" id="A0A8J2T8L5"/>